<sequence length="493" mass="57421">MNVKDALQLGDLQKAKILAGDKGLDRVIKAAEVMEVPDINEWLTEGILIISTFYSVKDDPEAQLSMFRKLIEVNGAGLILKMGRYVHELPEEMMRLANEENMPIMTIPVNVSFVHLLTVLFESKFKEAQTEEETLLEQIYHLGEVGDLHVFVQELAEMTSGNIVIEDKHNRLLAYANQKPFSERRTFTLFSEPKRNSSRSQTTMRIMFNQYSVVLELPQQDKLWRAVLQKASAFLEGKITFLFEKCAGKVNRRLEQDEKQLKEFLTNHSDVMLRYGVVACNHEAFSLTYSPLHQAIFFSNFYSYVENHLPSFFCVQKQETIYLLYTQERYQARRDMISSIQLLKGELVMNMALHLKMGISPEYQDRSLVDQAFSEANTASNYTEHTDGITLYEEVDYKQMMTKLANEQEVERFADRMLQPLIASHTKDEALLQTLMIFLRENGNHSKTAEMLYVHRRTLKYRLEKIEQRMMLDLNDSENRFLLYFALKIKGFL</sequence>
<evidence type="ECO:0000313" key="4">
    <source>
        <dbReference type="Proteomes" id="UP001179280"/>
    </source>
</evidence>
<dbReference type="InterPro" id="IPR025736">
    <property type="entry name" value="PucR_C-HTH_dom"/>
</dbReference>
<organism evidence="3 4">
    <name type="scientific">Shouchella xiaoxiensis</name>
    <dbReference type="NCBI Taxonomy" id="766895"/>
    <lineage>
        <taxon>Bacteria</taxon>
        <taxon>Bacillati</taxon>
        <taxon>Bacillota</taxon>
        <taxon>Bacilli</taxon>
        <taxon>Bacillales</taxon>
        <taxon>Bacillaceae</taxon>
        <taxon>Shouchella</taxon>
    </lineage>
</organism>
<dbReference type="SUPFAM" id="SSF46689">
    <property type="entry name" value="Homeodomain-like"/>
    <property type="match status" value="1"/>
</dbReference>
<keyword evidence="4" id="KW-1185">Reference proteome</keyword>
<keyword evidence="3" id="KW-0238">DNA-binding</keyword>
<dbReference type="EMBL" id="JAFBCV010000001">
    <property type="protein sequence ID" value="MBM7837127.1"/>
    <property type="molecule type" value="Genomic_DNA"/>
</dbReference>
<reference evidence="3" key="1">
    <citation type="submission" date="2021-01" db="EMBL/GenBank/DDBJ databases">
        <title>Genomic Encyclopedia of Type Strains, Phase IV (KMG-IV): sequencing the most valuable type-strain genomes for metagenomic binning, comparative biology and taxonomic classification.</title>
        <authorList>
            <person name="Goeker M."/>
        </authorList>
    </citation>
    <scope>NUCLEOTIDE SEQUENCE</scope>
    <source>
        <strain evidence="3">DSM 21943</strain>
    </source>
</reference>
<name>A0ABS2SNN5_9BACI</name>
<evidence type="ECO:0000313" key="3">
    <source>
        <dbReference type="EMBL" id="MBM7837127.1"/>
    </source>
</evidence>
<dbReference type="PANTHER" id="PTHR33744">
    <property type="entry name" value="CARBOHYDRATE DIACID REGULATOR"/>
    <property type="match status" value="1"/>
</dbReference>
<feature type="domain" description="Purine catabolism PurC-like" evidence="1">
    <location>
        <begin position="5"/>
        <end position="119"/>
    </location>
</feature>
<dbReference type="Pfam" id="PF13556">
    <property type="entry name" value="HTH_30"/>
    <property type="match status" value="1"/>
</dbReference>
<dbReference type="InterPro" id="IPR051448">
    <property type="entry name" value="CdaR-like_regulators"/>
</dbReference>
<dbReference type="Pfam" id="PF07905">
    <property type="entry name" value="PucR"/>
    <property type="match status" value="1"/>
</dbReference>
<comment type="caution">
    <text evidence="3">The sequence shown here is derived from an EMBL/GenBank/DDBJ whole genome shotgun (WGS) entry which is preliminary data.</text>
</comment>
<feature type="domain" description="PucR C-terminal helix-turn-helix" evidence="2">
    <location>
        <begin position="431"/>
        <end position="489"/>
    </location>
</feature>
<evidence type="ECO:0000259" key="1">
    <source>
        <dbReference type="Pfam" id="PF07905"/>
    </source>
</evidence>
<evidence type="ECO:0000259" key="2">
    <source>
        <dbReference type="Pfam" id="PF13556"/>
    </source>
</evidence>
<protein>
    <submittedName>
        <fullName evidence="3">DNA-binding PucR family transcriptional regulator</fullName>
    </submittedName>
</protein>
<dbReference type="InterPro" id="IPR012914">
    <property type="entry name" value="PucR_dom"/>
</dbReference>
<dbReference type="GO" id="GO:0003677">
    <property type="term" value="F:DNA binding"/>
    <property type="evidence" value="ECO:0007669"/>
    <property type="project" value="UniProtKB-KW"/>
</dbReference>
<dbReference type="PANTHER" id="PTHR33744:SF15">
    <property type="entry name" value="CARBOHYDRATE DIACID REGULATOR"/>
    <property type="match status" value="1"/>
</dbReference>
<accession>A0ABS2SNN5</accession>
<dbReference type="InterPro" id="IPR009057">
    <property type="entry name" value="Homeodomain-like_sf"/>
</dbReference>
<proteinExistence type="predicted"/>
<dbReference type="RefSeq" id="WP_204463962.1">
    <property type="nucleotide sequence ID" value="NZ_JAFBCV010000001.1"/>
</dbReference>
<dbReference type="Gene3D" id="1.10.10.2840">
    <property type="entry name" value="PucR C-terminal helix-turn-helix domain"/>
    <property type="match status" value="1"/>
</dbReference>
<dbReference type="Proteomes" id="UP001179280">
    <property type="component" value="Unassembled WGS sequence"/>
</dbReference>
<dbReference type="InterPro" id="IPR042070">
    <property type="entry name" value="PucR_C-HTH_sf"/>
</dbReference>
<gene>
    <name evidence="3" type="ORF">JOC54_000358</name>
</gene>